<gene>
    <name evidence="2" type="ORF">SAMN05192553_101640</name>
</gene>
<protein>
    <submittedName>
        <fullName evidence="2">Uncharacterized protein</fullName>
    </submittedName>
</protein>
<feature type="signal peptide" evidence="1">
    <location>
        <begin position="1"/>
        <end position="22"/>
    </location>
</feature>
<evidence type="ECO:0000256" key="1">
    <source>
        <dbReference type="SAM" id="SignalP"/>
    </source>
</evidence>
<dbReference type="RefSeq" id="WP_244891058.1">
    <property type="nucleotide sequence ID" value="NZ_FNZH01000001.1"/>
</dbReference>
<evidence type="ECO:0000313" key="3">
    <source>
        <dbReference type="Proteomes" id="UP000199403"/>
    </source>
</evidence>
<dbReference type="Proteomes" id="UP000199403">
    <property type="component" value="Unassembled WGS sequence"/>
</dbReference>
<sequence length="132" mass="15073">MKTAILLLTFLGVAHLSIGQQAETETASDSLMVTIFMKHHQDKNIEELREIRNNNGFLENFPPPSAKVVNWYVMMGIGQVVTVKIPASELRNLNISVEKSVWGAFSTEFYPTYDLYPHILEEKKKLKPTHEK</sequence>
<dbReference type="EMBL" id="FNZH01000001">
    <property type="protein sequence ID" value="SEI87355.1"/>
    <property type="molecule type" value="Genomic_DNA"/>
</dbReference>
<feature type="chain" id="PRO_5011633972" evidence="1">
    <location>
        <begin position="23"/>
        <end position="132"/>
    </location>
</feature>
<proteinExistence type="predicted"/>
<dbReference type="STRING" id="1416801.SAMN05192553_101640"/>
<name>A0A1H6UGW7_9BACT</name>
<evidence type="ECO:0000313" key="2">
    <source>
        <dbReference type="EMBL" id="SEI87355.1"/>
    </source>
</evidence>
<dbReference type="AlphaFoldDB" id="A0A1H6UGW7"/>
<reference evidence="3" key="1">
    <citation type="submission" date="2016-10" db="EMBL/GenBank/DDBJ databases">
        <authorList>
            <person name="Varghese N."/>
            <person name="Submissions S."/>
        </authorList>
    </citation>
    <scope>NUCLEOTIDE SEQUENCE [LARGE SCALE GENOMIC DNA]</scope>
    <source>
        <strain evidence="3">IBRC-M 10761</strain>
    </source>
</reference>
<keyword evidence="3" id="KW-1185">Reference proteome</keyword>
<organism evidence="2 3">
    <name type="scientific">Cyclobacterium xiamenense</name>
    <dbReference type="NCBI Taxonomy" id="1297121"/>
    <lineage>
        <taxon>Bacteria</taxon>
        <taxon>Pseudomonadati</taxon>
        <taxon>Bacteroidota</taxon>
        <taxon>Cytophagia</taxon>
        <taxon>Cytophagales</taxon>
        <taxon>Cyclobacteriaceae</taxon>
        <taxon>Cyclobacterium</taxon>
    </lineage>
</organism>
<keyword evidence="1" id="KW-0732">Signal</keyword>
<accession>A0A1H6UGW7</accession>